<evidence type="ECO:0000313" key="2">
    <source>
        <dbReference type="EMBL" id="GIM70969.1"/>
    </source>
</evidence>
<sequence length="488" mass="50688">METAGVRFVGDEMLVWSDLDGDHGPGPARGAALEPFLAAARGRTLVAGPHAAELLDVLQEVTVLVRGVKDAELLAGREGRTVLCGSPATLSAEGTFDTIIALAGLEVLDTAETDGLTWAQILAMLKNALEPGGVLVVGVENPLGVHRLAAPRSRRTDAEWTPVPDETRPVNPDAIREAVGAVGRVYSVYPGLEAPELILDEKDQSGVAESGLARAFPGTDDMTADPAELAIESLRCGIGPVLAPAWIVVAARDEESLPDITCGPQRAVSGPTLERRLVHAAARQDLPVLRALLADWQSGENAGVPADQIISGLDGVLSPLAAPGDPGRALRALAVRLLRGSLPHPWPAVTGADDLTRTLAGMAGRDIDPASGAVPAGGEIGPAYGAGSALGDTSLASGAGSRSGDLDVSELRRLPFAELVADRERLTRELAEARAQAAFFEAELTAREADLRGAQRMVELLSGKGPARAGQAFVGGVRAARRVLRRRG</sequence>
<dbReference type="AlphaFoldDB" id="A0A919SFZ3"/>
<proteinExistence type="predicted"/>
<comment type="caution">
    <text evidence="2">The sequence shown here is derived from an EMBL/GenBank/DDBJ whole genome shotgun (WGS) entry which is preliminary data.</text>
</comment>
<name>A0A919SFZ3_9ACTN</name>
<dbReference type="SUPFAM" id="SSF53335">
    <property type="entry name" value="S-adenosyl-L-methionine-dependent methyltransferases"/>
    <property type="match status" value="1"/>
</dbReference>
<dbReference type="EMBL" id="BOQP01000008">
    <property type="protein sequence ID" value="GIM70969.1"/>
    <property type="molecule type" value="Genomic_DNA"/>
</dbReference>
<dbReference type="InterPro" id="IPR029063">
    <property type="entry name" value="SAM-dependent_MTases_sf"/>
</dbReference>
<protein>
    <submittedName>
        <fullName evidence="2">Uncharacterized protein</fullName>
    </submittedName>
</protein>
<accession>A0A919SFZ3</accession>
<gene>
    <name evidence="2" type="ORF">Aco04nite_23080</name>
</gene>
<feature type="coiled-coil region" evidence="1">
    <location>
        <begin position="416"/>
        <end position="443"/>
    </location>
</feature>
<dbReference type="RefSeq" id="WP_212997170.1">
    <property type="nucleotide sequence ID" value="NZ_BAAATW010000003.1"/>
</dbReference>
<dbReference type="Gene3D" id="3.40.50.150">
    <property type="entry name" value="Vaccinia Virus protein VP39"/>
    <property type="match status" value="1"/>
</dbReference>
<keyword evidence="1" id="KW-0175">Coiled coil</keyword>
<evidence type="ECO:0000256" key="1">
    <source>
        <dbReference type="SAM" id="Coils"/>
    </source>
</evidence>
<organism evidence="2 3">
    <name type="scientific">Winogradskya consettensis</name>
    <dbReference type="NCBI Taxonomy" id="113560"/>
    <lineage>
        <taxon>Bacteria</taxon>
        <taxon>Bacillati</taxon>
        <taxon>Actinomycetota</taxon>
        <taxon>Actinomycetes</taxon>
        <taxon>Micromonosporales</taxon>
        <taxon>Micromonosporaceae</taxon>
        <taxon>Winogradskya</taxon>
    </lineage>
</organism>
<keyword evidence="3" id="KW-1185">Reference proteome</keyword>
<evidence type="ECO:0000313" key="3">
    <source>
        <dbReference type="Proteomes" id="UP000680865"/>
    </source>
</evidence>
<dbReference type="Proteomes" id="UP000680865">
    <property type="component" value="Unassembled WGS sequence"/>
</dbReference>
<reference evidence="2" key="1">
    <citation type="submission" date="2021-03" db="EMBL/GenBank/DDBJ databases">
        <title>Whole genome shotgun sequence of Actinoplanes consettensis NBRC 14913.</title>
        <authorList>
            <person name="Komaki H."/>
            <person name="Tamura T."/>
        </authorList>
    </citation>
    <scope>NUCLEOTIDE SEQUENCE</scope>
    <source>
        <strain evidence="2">NBRC 14913</strain>
    </source>
</reference>